<feature type="transmembrane region" description="Helical" evidence="1">
    <location>
        <begin position="162"/>
        <end position="183"/>
    </location>
</feature>
<evidence type="ECO:0008006" key="4">
    <source>
        <dbReference type="Google" id="ProtNLM"/>
    </source>
</evidence>
<feature type="transmembrane region" description="Helical" evidence="1">
    <location>
        <begin position="24"/>
        <end position="45"/>
    </location>
</feature>
<name>A0A9D1E4J7_9BACT</name>
<keyword evidence="1" id="KW-0812">Transmembrane</keyword>
<protein>
    <recommendedName>
        <fullName evidence="4">Yip1 domain-containing protein</fullName>
    </recommendedName>
</protein>
<evidence type="ECO:0000313" key="3">
    <source>
        <dbReference type="Proteomes" id="UP000824200"/>
    </source>
</evidence>
<feature type="transmembrane region" description="Helical" evidence="1">
    <location>
        <begin position="92"/>
        <end position="115"/>
    </location>
</feature>
<organism evidence="2 3">
    <name type="scientific">Candidatus Fimimonas gallinarum</name>
    <dbReference type="NCBI Taxonomy" id="2840821"/>
    <lineage>
        <taxon>Bacteria</taxon>
        <taxon>Pseudomonadati</taxon>
        <taxon>Myxococcota</taxon>
        <taxon>Myxococcia</taxon>
        <taxon>Myxococcales</taxon>
        <taxon>Cystobacterineae</taxon>
        <taxon>Myxococcaceae</taxon>
        <taxon>Myxococcaceae incertae sedis</taxon>
        <taxon>Candidatus Fimimonas</taxon>
    </lineage>
</organism>
<accession>A0A9D1E4J7</accession>
<feature type="transmembrane region" description="Helical" evidence="1">
    <location>
        <begin position="121"/>
        <end position="142"/>
    </location>
</feature>
<gene>
    <name evidence="2" type="ORF">IAC95_03970</name>
</gene>
<keyword evidence="1" id="KW-1133">Transmembrane helix</keyword>
<dbReference type="EMBL" id="DVHL01000033">
    <property type="protein sequence ID" value="HIR66017.1"/>
    <property type="molecule type" value="Genomic_DNA"/>
</dbReference>
<dbReference type="Proteomes" id="UP000824200">
    <property type="component" value="Unassembled WGS sequence"/>
</dbReference>
<reference evidence="2" key="2">
    <citation type="journal article" date="2021" name="PeerJ">
        <title>Extensive microbial diversity within the chicken gut microbiome revealed by metagenomics and culture.</title>
        <authorList>
            <person name="Gilroy R."/>
            <person name="Ravi A."/>
            <person name="Getino M."/>
            <person name="Pursley I."/>
            <person name="Horton D.L."/>
            <person name="Alikhan N.F."/>
            <person name="Baker D."/>
            <person name="Gharbi K."/>
            <person name="Hall N."/>
            <person name="Watson M."/>
            <person name="Adriaenssens E.M."/>
            <person name="Foster-Nyarko E."/>
            <person name="Jarju S."/>
            <person name="Secka A."/>
            <person name="Antonio M."/>
            <person name="Oren A."/>
            <person name="Chaudhuri R.R."/>
            <person name="La Ragione R."/>
            <person name="Hildebrand F."/>
            <person name="Pallen M.J."/>
        </authorList>
    </citation>
    <scope>NUCLEOTIDE SEQUENCE</scope>
    <source>
        <strain evidence="2">CHK121-14286</strain>
    </source>
</reference>
<proteinExistence type="predicted"/>
<sequence length="187" mass="21029">MNTRFIYNFFYDIGYNIRRNRKSFLFCCAVALAATVLGVVLFKISDYNWWYSNRCDFIFKIVYGGFFSVFIAFAVSSAIICLLCFATLWKRWLGYVALFAICLYFGANCAAAVAFAGFLGALYLIVLVSGQLLNMLCVFLAICQCCDVSDFLQAVKEGKNIIVLQVCGVCVKLLVIFTLLRVLTTLI</sequence>
<comment type="caution">
    <text evidence="2">The sequence shown here is derived from an EMBL/GenBank/DDBJ whole genome shotgun (WGS) entry which is preliminary data.</text>
</comment>
<feature type="transmembrane region" description="Helical" evidence="1">
    <location>
        <begin position="57"/>
        <end position="85"/>
    </location>
</feature>
<reference evidence="2" key="1">
    <citation type="submission" date="2020-10" db="EMBL/GenBank/DDBJ databases">
        <authorList>
            <person name="Gilroy R."/>
        </authorList>
    </citation>
    <scope>NUCLEOTIDE SEQUENCE</scope>
    <source>
        <strain evidence="2">CHK121-14286</strain>
    </source>
</reference>
<dbReference type="AlphaFoldDB" id="A0A9D1E4J7"/>
<evidence type="ECO:0000313" key="2">
    <source>
        <dbReference type="EMBL" id="HIR66017.1"/>
    </source>
</evidence>
<evidence type="ECO:0000256" key="1">
    <source>
        <dbReference type="SAM" id="Phobius"/>
    </source>
</evidence>
<keyword evidence="1" id="KW-0472">Membrane</keyword>